<reference evidence="4 5" key="1">
    <citation type="submission" date="2020-04" db="EMBL/GenBank/DDBJ databases">
        <title>Description of novel Gluconacetobacter.</title>
        <authorList>
            <person name="Sombolestani A."/>
        </authorList>
    </citation>
    <scope>NUCLEOTIDE SEQUENCE [LARGE SCALE GENOMIC DNA]</scope>
    <source>
        <strain evidence="4 5">LMG 21312</strain>
    </source>
</reference>
<evidence type="ECO:0000256" key="2">
    <source>
        <dbReference type="RuleBase" id="RU003707"/>
    </source>
</evidence>
<protein>
    <submittedName>
        <fullName evidence="4">Crotonase/enoyl-CoA hydratase family protein</fullName>
    </submittedName>
</protein>
<comment type="caution">
    <text evidence="4">The sequence shown here is derived from an EMBL/GenBank/DDBJ whole genome shotgun (WGS) entry which is preliminary data.</text>
</comment>
<dbReference type="PANTHER" id="PTHR11941">
    <property type="entry name" value="ENOYL-COA HYDRATASE-RELATED"/>
    <property type="match status" value="1"/>
</dbReference>
<evidence type="ECO:0000313" key="4">
    <source>
        <dbReference type="EMBL" id="MBB2175464.1"/>
    </source>
</evidence>
<dbReference type="InterPro" id="IPR018376">
    <property type="entry name" value="Enoyl-CoA_hyd/isom_CS"/>
</dbReference>
<dbReference type="EMBL" id="JABEQH010000006">
    <property type="protein sequence ID" value="MBB2175464.1"/>
    <property type="molecule type" value="Genomic_DNA"/>
</dbReference>
<dbReference type="Pfam" id="PF00378">
    <property type="entry name" value="ECH_1"/>
    <property type="match status" value="1"/>
</dbReference>
<dbReference type="Proteomes" id="UP000561066">
    <property type="component" value="Unassembled WGS sequence"/>
</dbReference>
<evidence type="ECO:0000313" key="5">
    <source>
        <dbReference type="Proteomes" id="UP000561066"/>
    </source>
</evidence>
<gene>
    <name evidence="4" type="ORF">HLH21_05910</name>
</gene>
<dbReference type="SUPFAM" id="SSF52096">
    <property type="entry name" value="ClpP/crotonase"/>
    <property type="match status" value="1"/>
</dbReference>
<dbReference type="GO" id="GO:0006635">
    <property type="term" value="P:fatty acid beta-oxidation"/>
    <property type="evidence" value="ECO:0007669"/>
    <property type="project" value="TreeGrafter"/>
</dbReference>
<dbReference type="InterPro" id="IPR029045">
    <property type="entry name" value="ClpP/crotonase-like_dom_sf"/>
</dbReference>
<keyword evidence="5" id="KW-1185">Reference proteome</keyword>
<proteinExistence type="inferred from homology"/>
<name>A0A7W4J6B7_9PROT</name>
<evidence type="ECO:0000256" key="1">
    <source>
        <dbReference type="ARBA" id="ARBA00005254"/>
    </source>
</evidence>
<dbReference type="GO" id="GO:0003824">
    <property type="term" value="F:catalytic activity"/>
    <property type="evidence" value="ECO:0007669"/>
    <property type="project" value="InterPro"/>
</dbReference>
<dbReference type="Gene3D" id="3.90.226.10">
    <property type="entry name" value="2-enoyl-CoA Hydratase, Chain A, domain 1"/>
    <property type="match status" value="1"/>
</dbReference>
<accession>A0A7W4J6B7</accession>
<dbReference type="PANTHER" id="PTHR11941:SF54">
    <property type="entry name" value="ENOYL-COA HYDRATASE, MITOCHONDRIAL"/>
    <property type="match status" value="1"/>
</dbReference>
<dbReference type="InterPro" id="IPR001753">
    <property type="entry name" value="Enoyl-CoA_hydra/iso"/>
</dbReference>
<sequence length="306" mass="33328">MNPLLSVAGRSGGALRSSPGQPAVASHPTVEVSLDTVGRTLWSFMRPNGRPSFSPPLLRDLHAMQRSIHDMAEAGGGALPFRYMVVGSRVPGIFNLGGDLALFAEKIARGDREGLRQYAHACVDVVFANADGYGHPVTTLALVQGDALGGGFEAALSCDLIVAEKQAKFGLPEVLFNLFPGMGAYTLLTRRVGTRIAERMILGGQTYTATDLHEMGIVDILAEPGDGEATVRDHLARIDRRYNAHEAIQRTKRLVNPVRHQELRDITDIWVDAALRLAETDLRKMMRLVNAQNRRIQTIQVESVAS</sequence>
<evidence type="ECO:0000256" key="3">
    <source>
        <dbReference type="SAM" id="MobiDB-lite"/>
    </source>
</evidence>
<dbReference type="NCBIfam" id="NF006452">
    <property type="entry name" value="PRK08788.1"/>
    <property type="match status" value="1"/>
</dbReference>
<dbReference type="PROSITE" id="PS00166">
    <property type="entry name" value="ENOYL_COA_HYDRATASE"/>
    <property type="match status" value="1"/>
</dbReference>
<dbReference type="Gene3D" id="6.20.390.30">
    <property type="match status" value="1"/>
</dbReference>
<dbReference type="CDD" id="cd06558">
    <property type="entry name" value="crotonase-like"/>
    <property type="match status" value="1"/>
</dbReference>
<feature type="region of interest" description="Disordered" evidence="3">
    <location>
        <begin position="8"/>
        <end position="28"/>
    </location>
</feature>
<organism evidence="4 5">
    <name type="scientific">Gluconacetobacter johannae</name>
    <dbReference type="NCBI Taxonomy" id="112140"/>
    <lineage>
        <taxon>Bacteria</taxon>
        <taxon>Pseudomonadati</taxon>
        <taxon>Pseudomonadota</taxon>
        <taxon>Alphaproteobacteria</taxon>
        <taxon>Acetobacterales</taxon>
        <taxon>Acetobacteraceae</taxon>
        <taxon>Gluconacetobacter</taxon>
    </lineage>
</organism>
<comment type="similarity">
    <text evidence="1 2">Belongs to the enoyl-CoA hydratase/isomerase family.</text>
</comment>
<dbReference type="AlphaFoldDB" id="A0A7W4J6B7"/>